<proteinExistence type="predicted"/>
<dbReference type="RefSeq" id="WP_146851951.1">
    <property type="nucleotide sequence ID" value="NZ_BAAAHR010000002.1"/>
</dbReference>
<dbReference type="SUPFAM" id="SSF55166">
    <property type="entry name" value="Hedgehog/DD-peptidase"/>
    <property type="match status" value="1"/>
</dbReference>
<evidence type="ECO:0000313" key="2">
    <source>
        <dbReference type="EMBL" id="MBA8812434.1"/>
    </source>
</evidence>
<reference evidence="2 4" key="2">
    <citation type="submission" date="2020-07" db="EMBL/GenBank/DDBJ databases">
        <title>Sequencing the genomes of 1000 actinobacteria strains.</title>
        <authorList>
            <person name="Klenk H.-P."/>
        </authorList>
    </citation>
    <scope>NUCLEOTIDE SEQUENCE [LARGE SCALE GENOMIC DNA]</scope>
    <source>
        <strain evidence="2 4">DSM 10309</strain>
    </source>
</reference>
<accession>A0A7W3JGL4</accession>
<dbReference type="OrthoDB" id="5496837at2"/>
<dbReference type="InterPro" id="IPR009045">
    <property type="entry name" value="Zn_M74/Hedgehog-like"/>
</dbReference>
<protein>
    <submittedName>
        <fullName evidence="2">Uncharacterized protein</fullName>
    </submittedName>
</protein>
<keyword evidence="3" id="KW-1185">Reference proteome</keyword>
<dbReference type="EMBL" id="JACGWW010000001">
    <property type="protein sequence ID" value="MBA8812434.1"/>
    <property type="molecule type" value="Genomic_DNA"/>
</dbReference>
<dbReference type="Proteomes" id="UP000522688">
    <property type="component" value="Unassembled WGS sequence"/>
</dbReference>
<dbReference type="Proteomes" id="UP000321154">
    <property type="component" value="Unassembled WGS sequence"/>
</dbReference>
<evidence type="ECO:0000313" key="4">
    <source>
        <dbReference type="Proteomes" id="UP000522688"/>
    </source>
</evidence>
<evidence type="ECO:0000313" key="1">
    <source>
        <dbReference type="EMBL" id="GEK81849.1"/>
    </source>
</evidence>
<dbReference type="CDD" id="cd14814">
    <property type="entry name" value="Peptidase_M15"/>
    <property type="match status" value="1"/>
</dbReference>
<sequence>MATDYAGPQVSIGNGQTINATVAPYLAALTAAVLADPAVVAAGITTLTYTEGTRTWARQNYLFVNQGKPGFNPAYSPDRPSDHQWGNAIDFGSGAGYAGTPVQLALHRLGPIYGFSFPIKNELWHGVCDPATAQPLPAPTLPEEEDMIDILLLKAPQERGIFGSGFNQKFKDTSEMNMTLGVLKRAPTVRITEVTVTALEFARIDWATQPDDLDTIKNRK</sequence>
<dbReference type="EMBL" id="BJUV01000001">
    <property type="protein sequence ID" value="GEK81849.1"/>
    <property type="molecule type" value="Genomic_DNA"/>
</dbReference>
<name>A0A7W3JGL4_9MICO</name>
<organism evidence="2 4">
    <name type="scientific">Frigoribacterium faeni</name>
    <dbReference type="NCBI Taxonomy" id="145483"/>
    <lineage>
        <taxon>Bacteria</taxon>
        <taxon>Bacillati</taxon>
        <taxon>Actinomycetota</taxon>
        <taxon>Actinomycetes</taxon>
        <taxon>Micrococcales</taxon>
        <taxon>Microbacteriaceae</taxon>
        <taxon>Frigoribacterium</taxon>
    </lineage>
</organism>
<dbReference type="Gene3D" id="3.30.1380.10">
    <property type="match status" value="1"/>
</dbReference>
<evidence type="ECO:0000313" key="3">
    <source>
        <dbReference type="Proteomes" id="UP000321154"/>
    </source>
</evidence>
<gene>
    <name evidence="2" type="ORF">FB463_000658</name>
    <name evidence="1" type="ORF">FFA01_01580</name>
</gene>
<comment type="caution">
    <text evidence="2">The sequence shown here is derived from an EMBL/GenBank/DDBJ whole genome shotgun (WGS) entry which is preliminary data.</text>
</comment>
<dbReference type="AlphaFoldDB" id="A0A7W3JGL4"/>
<reference evidence="1 3" key="1">
    <citation type="submission" date="2019-07" db="EMBL/GenBank/DDBJ databases">
        <title>Whole genome shotgun sequence of Frigoribacterium faeni NBRC 103066.</title>
        <authorList>
            <person name="Hosoyama A."/>
            <person name="Uohara A."/>
            <person name="Ohji S."/>
            <person name="Ichikawa N."/>
        </authorList>
    </citation>
    <scope>NUCLEOTIDE SEQUENCE [LARGE SCALE GENOMIC DNA]</scope>
    <source>
        <strain evidence="1 3">NBRC 103066</strain>
    </source>
</reference>